<evidence type="ECO:0000313" key="2">
    <source>
        <dbReference type="Proteomes" id="UP001374952"/>
    </source>
</evidence>
<protein>
    <submittedName>
        <fullName evidence="1">Pilin</fullName>
    </submittedName>
</protein>
<keyword evidence="2" id="KW-1185">Reference proteome</keyword>
<proteinExistence type="predicted"/>
<reference evidence="1" key="1">
    <citation type="submission" date="2024-02" db="EMBL/GenBank/DDBJ databases">
        <title>Bacteria isolated from the canopy kelp, Nereocystis luetkeana.</title>
        <authorList>
            <person name="Pfister C.A."/>
            <person name="Younker I.T."/>
            <person name="Light S.H."/>
        </authorList>
    </citation>
    <scope>NUCLEOTIDE SEQUENCE</scope>
    <source>
        <strain evidence="1">TN.2.01</strain>
    </source>
</reference>
<sequence>MKTMTQKQQGFTLIELMIVVAIIGILAAIALPAYQDYTKRAHVSEGMSLSAGAKSAVTETYASTGSFPTSNATAGLDTAANINGNAVTSVTVVADGVIEVAFDTTKVGSGKLVFTPTDEGGSISWVCSGDGLEEKLLPASCRTTP</sequence>
<organism evidence="1 2">
    <name type="scientific">Pseudoalteromonas undina</name>
    <dbReference type="NCBI Taxonomy" id="43660"/>
    <lineage>
        <taxon>Bacteria</taxon>
        <taxon>Pseudomonadati</taxon>
        <taxon>Pseudomonadota</taxon>
        <taxon>Gammaproteobacteria</taxon>
        <taxon>Alteromonadales</taxon>
        <taxon>Pseudoalteromonadaceae</taxon>
        <taxon>Pseudoalteromonas</taxon>
    </lineage>
</organism>
<gene>
    <name evidence="1" type="ORF">V6250_09935</name>
</gene>
<accession>A0ACC6R441</accession>
<dbReference type="Proteomes" id="UP001374952">
    <property type="component" value="Unassembled WGS sequence"/>
</dbReference>
<evidence type="ECO:0000313" key="1">
    <source>
        <dbReference type="EMBL" id="MEL0604489.1"/>
    </source>
</evidence>
<dbReference type="EMBL" id="JBAKAX010000009">
    <property type="protein sequence ID" value="MEL0604489.1"/>
    <property type="molecule type" value="Genomic_DNA"/>
</dbReference>
<comment type="caution">
    <text evidence="1">The sequence shown here is derived from an EMBL/GenBank/DDBJ whole genome shotgun (WGS) entry which is preliminary data.</text>
</comment>
<name>A0ACC6R441_9GAMM</name>